<dbReference type="InterPro" id="IPR023362">
    <property type="entry name" value="PH-BEACH_dom"/>
</dbReference>
<dbReference type="CDD" id="cd06071">
    <property type="entry name" value="Beach"/>
    <property type="match status" value="1"/>
</dbReference>
<reference evidence="3 4" key="2">
    <citation type="journal article" date="2013" name="PLoS ONE">
        <title>Whole genome mapping and re-organization of the nuclear and mitochondrial genomes of Babesia microti isolates.</title>
        <authorList>
            <person name="Cornillot E."/>
            <person name="Dassouli A."/>
            <person name="Garg A."/>
            <person name="Pachikara N."/>
            <person name="Randazzo S."/>
            <person name="Depoix D."/>
            <person name="Carcy B."/>
            <person name="Delbecq S."/>
            <person name="Frutos R."/>
            <person name="Silva J.C."/>
            <person name="Sutton R."/>
            <person name="Krause P.J."/>
            <person name="Mamoun C.B."/>
        </authorList>
    </citation>
    <scope>NUCLEOTIDE SEQUENCE [LARGE SCALE GENOMIC DNA]</scope>
    <source>
        <strain evidence="3 4">RI</strain>
    </source>
</reference>
<dbReference type="Pfam" id="PF25400">
    <property type="entry name" value="PH_FAN"/>
    <property type="match status" value="1"/>
</dbReference>
<proteinExistence type="predicted"/>
<evidence type="ECO:0000313" key="4">
    <source>
        <dbReference type="Proteomes" id="UP000002899"/>
    </source>
</evidence>
<dbReference type="Proteomes" id="UP000002899">
    <property type="component" value="Chromosome I"/>
</dbReference>
<dbReference type="Pfam" id="PF02138">
    <property type="entry name" value="Beach"/>
    <property type="match status" value="1"/>
</dbReference>
<dbReference type="InterPro" id="IPR057496">
    <property type="entry name" value="FAN-like_PH"/>
</dbReference>
<dbReference type="SUPFAM" id="SSF50978">
    <property type="entry name" value="WD40 repeat-like"/>
    <property type="match status" value="1"/>
</dbReference>
<dbReference type="SUPFAM" id="SSF50729">
    <property type="entry name" value="PH domain-like"/>
    <property type="match status" value="1"/>
</dbReference>
<feature type="domain" description="BEACH" evidence="1">
    <location>
        <begin position="303"/>
        <end position="633"/>
    </location>
</feature>
<dbReference type="PROSITE" id="PS51783">
    <property type="entry name" value="PH_BEACH"/>
    <property type="match status" value="1"/>
</dbReference>
<reference evidence="3 4" key="1">
    <citation type="journal article" date="2012" name="Nucleic Acids Res.">
        <title>Sequencing of the smallest Apicomplexan genome from the human pathogen Babesia microti.</title>
        <authorList>
            <person name="Cornillot E."/>
            <person name="Hadj-Kaddour K."/>
            <person name="Dassouli A."/>
            <person name="Noel B."/>
            <person name="Ranwez V."/>
            <person name="Vacherie B."/>
            <person name="Augagneur Y."/>
            <person name="Bres V."/>
            <person name="Duclos A."/>
            <person name="Randazzo S."/>
            <person name="Carcy B."/>
            <person name="Debierre-Grockiego F."/>
            <person name="Delbecq S."/>
            <person name="Moubri-Menage K."/>
            <person name="Shams-Eldin H."/>
            <person name="Usmani-Brown S."/>
            <person name="Bringaud F."/>
            <person name="Wincker P."/>
            <person name="Vivares C.P."/>
            <person name="Schwarz R.T."/>
            <person name="Schetters T.P."/>
            <person name="Krause P.J."/>
            <person name="Gorenflot A."/>
            <person name="Berry V."/>
            <person name="Barbe V."/>
            <person name="Ben Mamoun C."/>
        </authorList>
    </citation>
    <scope>NUCLEOTIDE SEQUENCE [LARGE SCALE GENOMIC DNA]</scope>
    <source>
        <strain evidence="3 4">RI</strain>
    </source>
</reference>
<dbReference type="EMBL" id="FO082871">
    <property type="protein sequence ID" value="CCF72779.1"/>
    <property type="molecule type" value="Genomic_DNA"/>
</dbReference>
<sequence length="1038" mass="117544">MYAVRKFDLSLLEEGEEYVTDITVVTASLFPLECGTDEISIAKISKLLENGKDSEGWVRKGRLRLGTKSLIFEPNAITHPLLKFKFSLISVLNECEKSDIYKQFSSTNCICLSLSHVTSIPMGICNGKTRCISPYKLHKIKNPLNNFTFFIFFTNQQARSNLLVNLKNAQNGSFVNKLLNKTRFNKMSIENLENVELGLVDTIWAWRVKNMVRQRGMVAIGDKCIYFEPCPNFSNVSCKKIYLRDIIYVFKRQCSLEPSGLEIISLDEEGKKDYRCLFLEFTLPHQRDAIVHHMKAIIPQVFRAQESNEFLKVMQGYWINGRISNFHYLDFLNCIGGRSRHDLSQYPVFPWILSDYTSAQLDLSDASSFRDLSKPIGALNDQRLKALIVRMQEFKIDNLGNMSVACHDKVDYDCEGCLKRLWECGYYLYGSHYSSLALVVHLLIRLMPESQLRLYEGNFDSWNRCFHSIGDTYSSIINDHNCFYELIPDMFQGNEDFLLNNLNIETSQGRLDNVILPPWANGNAKTFLNLHRKALECDFVSFNLAKWIDLIFGFKQSGYRAVKSHNVFHPFTYLNNIRDRYGGGSFEGNIKTINYTKALKALIEIMDPHAVKVQAKEFGQAPLQLFTEPHPERQRFPQFNPNEVLQYKPWFLYINSNLDKFPELVSFISSSAEHVEKIEPHVSIADPTKLIKCRNYNDFKCMNININTPQVTSLTHKNDDYIFTHTDGSITHVNYITNSPKNCFITSHSIACACNVSDRSGVVALGTSGGTIIFISIPRLLQVEGDGDDLPTPHQNFDSGLHSISISTSHDSITSLIHLSDHLAIGCLDESIYLLSLKGLKVSSNFDGLDGPAESIASYDNLLVAACGNKFNAKQNGFQSICLWDTRGRPSYLWKYSNSVVTEKYHGKLNVGISPNYFAALDGSGSFTYWDLRMLSTTNYFKSDICNHYVGNYFTSPIAHFNGVSCPENSDCILFVTADSLTTTNLSRFNFSGANCEILVSIPPVNVSEAISHQSQAISLADSLVSVDLDNGILYSFY</sequence>
<organism evidence="3 4">
    <name type="scientific">Babesia microti (strain RI)</name>
    <dbReference type="NCBI Taxonomy" id="1133968"/>
    <lineage>
        <taxon>Eukaryota</taxon>
        <taxon>Sar</taxon>
        <taxon>Alveolata</taxon>
        <taxon>Apicomplexa</taxon>
        <taxon>Aconoidasida</taxon>
        <taxon>Piroplasmida</taxon>
        <taxon>Babesiidae</taxon>
        <taxon>Babesia</taxon>
    </lineage>
</organism>
<dbReference type="SUPFAM" id="SSF81837">
    <property type="entry name" value="BEACH domain"/>
    <property type="match status" value="1"/>
</dbReference>
<dbReference type="RefSeq" id="XP_012647388.1">
    <property type="nucleotide sequence ID" value="XM_012791934.1"/>
</dbReference>
<evidence type="ECO:0000259" key="2">
    <source>
        <dbReference type="PROSITE" id="PS51783"/>
    </source>
</evidence>
<protein>
    <submittedName>
        <fullName evidence="3">Protein FAN</fullName>
    </submittedName>
</protein>
<accession>I7J8B8</accession>
<dbReference type="InterPro" id="IPR036372">
    <property type="entry name" value="BEACH_dom_sf"/>
</dbReference>
<name>I7J8B8_BABMR</name>
<dbReference type="Gene3D" id="1.10.1540.10">
    <property type="entry name" value="BEACH domain"/>
    <property type="match status" value="1"/>
</dbReference>
<dbReference type="InterPro" id="IPR015943">
    <property type="entry name" value="WD40/YVTN_repeat-like_dom_sf"/>
</dbReference>
<dbReference type="InterPro" id="IPR000409">
    <property type="entry name" value="BEACH_dom"/>
</dbReference>
<keyword evidence="4" id="KW-1185">Reference proteome</keyword>
<dbReference type="InterPro" id="IPR036322">
    <property type="entry name" value="WD40_repeat_dom_sf"/>
</dbReference>
<evidence type="ECO:0000259" key="1">
    <source>
        <dbReference type="PROSITE" id="PS50197"/>
    </source>
</evidence>
<reference evidence="3 4" key="3">
    <citation type="journal article" date="2016" name="Sci. Rep.">
        <title>Genome-wide diversity and gene expression profiling of Babesia microti isolates identify polymorphic genes that mediate host-pathogen interactions.</title>
        <authorList>
            <person name="Silva J.C."/>
            <person name="Cornillot E."/>
            <person name="McCracken C."/>
            <person name="Usmani-Brown S."/>
            <person name="Dwivedi A."/>
            <person name="Ifeonu O.O."/>
            <person name="Crabtree J."/>
            <person name="Gotia H.T."/>
            <person name="Virji A.Z."/>
            <person name="Reynes C."/>
            <person name="Colinge J."/>
            <person name="Kumar V."/>
            <person name="Lawres L."/>
            <person name="Pazzi J.E."/>
            <person name="Pablo J.V."/>
            <person name="Hung C."/>
            <person name="Brancato J."/>
            <person name="Kumari P."/>
            <person name="Orvis J."/>
            <person name="Tretina K."/>
            <person name="Chibucos M."/>
            <person name="Ott S."/>
            <person name="Sadzewicz L."/>
            <person name="Sengamalay N."/>
            <person name="Shetty A.C."/>
            <person name="Su Q."/>
            <person name="Tallon L."/>
            <person name="Fraser C.M."/>
            <person name="Frutos R."/>
            <person name="Molina D.M."/>
            <person name="Krause P.J."/>
            <person name="Ben Mamoun C."/>
        </authorList>
    </citation>
    <scope>NUCLEOTIDE SEQUENCE [LARGE SCALE GENOMIC DNA]</scope>
    <source>
        <strain evidence="3 4">RI</strain>
    </source>
</reference>
<dbReference type="SMART" id="SM01026">
    <property type="entry name" value="Beach"/>
    <property type="match status" value="1"/>
</dbReference>
<dbReference type="GeneID" id="24423393"/>
<feature type="domain" description="BEACH-type PH" evidence="2">
    <location>
        <begin position="194"/>
        <end position="295"/>
    </location>
</feature>
<dbReference type="OrthoDB" id="26681at2759"/>
<dbReference type="PROSITE" id="PS50197">
    <property type="entry name" value="BEACH"/>
    <property type="match status" value="1"/>
</dbReference>
<evidence type="ECO:0000313" key="3">
    <source>
        <dbReference type="EMBL" id="CCF72779.1"/>
    </source>
</evidence>
<dbReference type="Gene3D" id="2.130.10.10">
    <property type="entry name" value="YVTN repeat-like/Quinoprotein amine dehydrogenase"/>
    <property type="match status" value="1"/>
</dbReference>
<dbReference type="KEGG" id="bmic:BMR1_01G01605"/>
<dbReference type="PANTHER" id="PTHR13743:SF123">
    <property type="entry name" value="PROTEIN FAN"/>
    <property type="match status" value="1"/>
</dbReference>
<dbReference type="InterPro" id="IPR050865">
    <property type="entry name" value="BEACH_Domain"/>
</dbReference>
<gene>
    <name evidence="3" type="ORF">BMR1_01G01605</name>
</gene>
<dbReference type="VEuPathDB" id="PiroplasmaDB:BMR1_01G01605"/>
<dbReference type="PANTHER" id="PTHR13743">
    <property type="entry name" value="BEIGE/BEACH-RELATED"/>
    <property type="match status" value="1"/>
</dbReference>
<dbReference type="AlphaFoldDB" id="I7J8B8"/>